<sequence>MKVNSQLLALLLLVASTSASYAPIGGEAAGVESAWGLHAREVQDWRLAMGLAARAVDPKAGTPSAKEIFIAISEKKKITPEVRKFLDSVPDVTYEKLLENSRKIHQAVNKLWDGEKPDLSKLQTSGKVDKPVNLPSGPLPSRKERFIFWAESRGIAKDKINAVKKLDDSEFDKLRDMSMKDRIIKEAQMVGATGKIDFFKSVDQKFYDDLDKLNKQVREARKQLRAGQKPTSLGKRAESAKDIYIKLRERKGADAKEITYLRDVEDSVFDQMKKMNKQYGQALGKIWRGEVPELSKLPSNSLGSKIKSKVLPQAPEGATTKEKFLFWAKLRNVKDDKLKKVKEMSQEEFTKIRHLPTKEMLLKEAELIEADKKTVEFIKNKVPQSVYEEMDKIKTKERDARKQLQDGKKPSL</sequence>
<dbReference type="AlphaFoldDB" id="S8BVY9"/>
<feature type="chain" id="PRO_5004561625" evidence="2">
    <location>
        <begin position="20"/>
        <end position="412"/>
    </location>
</feature>
<dbReference type="HOGENOM" id="CLU_667342_0_0_1"/>
<dbReference type="Proteomes" id="UP000015100">
    <property type="component" value="Unassembled WGS sequence"/>
</dbReference>
<organism evidence="3 4">
    <name type="scientific">Dactylellina haptotyla (strain CBS 200.50)</name>
    <name type="common">Nematode-trapping fungus</name>
    <name type="synonym">Monacrosporium haptotylum</name>
    <dbReference type="NCBI Taxonomy" id="1284197"/>
    <lineage>
        <taxon>Eukaryota</taxon>
        <taxon>Fungi</taxon>
        <taxon>Dikarya</taxon>
        <taxon>Ascomycota</taxon>
        <taxon>Pezizomycotina</taxon>
        <taxon>Orbiliomycetes</taxon>
        <taxon>Orbiliales</taxon>
        <taxon>Orbiliaceae</taxon>
        <taxon>Dactylellina</taxon>
    </lineage>
</organism>
<name>S8BVY9_DACHA</name>
<keyword evidence="4" id="KW-1185">Reference proteome</keyword>
<reference evidence="3 4" key="1">
    <citation type="journal article" date="2013" name="PLoS Genet.">
        <title>Genomic mechanisms accounting for the adaptation to parasitism in nematode-trapping fungi.</title>
        <authorList>
            <person name="Meerupati T."/>
            <person name="Andersson K.M."/>
            <person name="Friman E."/>
            <person name="Kumar D."/>
            <person name="Tunlid A."/>
            <person name="Ahren D."/>
        </authorList>
    </citation>
    <scope>NUCLEOTIDE SEQUENCE [LARGE SCALE GENOMIC DNA]</scope>
    <source>
        <strain evidence="3 4">CBS 200.50</strain>
    </source>
</reference>
<evidence type="ECO:0000313" key="4">
    <source>
        <dbReference type="Proteomes" id="UP000015100"/>
    </source>
</evidence>
<keyword evidence="2" id="KW-0732">Signal</keyword>
<reference evidence="4" key="2">
    <citation type="submission" date="2013-04" db="EMBL/GenBank/DDBJ databases">
        <title>Genomic mechanisms accounting for the adaptation to parasitism in nematode-trapping fungi.</title>
        <authorList>
            <person name="Ahren D.G."/>
        </authorList>
    </citation>
    <scope>NUCLEOTIDE SEQUENCE [LARGE SCALE GENOMIC DNA]</scope>
    <source>
        <strain evidence="4">CBS 200.50</strain>
    </source>
</reference>
<evidence type="ECO:0000256" key="2">
    <source>
        <dbReference type="SAM" id="SignalP"/>
    </source>
</evidence>
<evidence type="ECO:0000256" key="1">
    <source>
        <dbReference type="SAM" id="MobiDB-lite"/>
    </source>
</evidence>
<feature type="region of interest" description="Disordered" evidence="1">
    <location>
        <begin position="390"/>
        <end position="412"/>
    </location>
</feature>
<accession>S8BVY9</accession>
<proteinExistence type="predicted"/>
<comment type="caution">
    <text evidence="3">The sequence shown here is derived from an EMBL/GenBank/DDBJ whole genome shotgun (WGS) entry which is preliminary data.</text>
</comment>
<protein>
    <submittedName>
        <fullName evidence="3">Uncharacterized protein</fullName>
    </submittedName>
</protein>
<gene>
    <name evidence="3" type="ORF">H072_2333</name>
</gene>
<dbReference type="OrthoDB" id="10464928at2759"/>
<evidence type="ECO:0000313" key="3">
    <source>
        <dbReference type="EMBL" id="EPS43658.1"/>
    </source>
</evidence>
<feature type="signal peptide" evidence="2">
    <location>
        <begin position="1"/>
        <end position="19"/>
    </location>
</feature>
<dbReference type="EMBL" id="AQGS01000071">
    <property type="protein sequence ID" value="EPS43658.1"/>
    <property type="molecule type" value="Genomic_DNA"/>
</dbReference>